<dbReference type="SUPFAM" id="SSF140931">
    <property type="entry name" value="Fic-like"/>
    <property type="match status" value="1"/>
</dbReference>
<evidence type="ECO:0000256" key="6">
    <source>
        <dbReference type="ARBA" id="ARBA00022840"/>
    </source>
</evidence>
<dbReference type="PANTHER" id="PTHR13504:SF34">
    <property type="entry name" value="PROTEIN ADENYLYLTRANSFERASE FICD"/>
    <property type="match status" value="1"/>
</dbReference>
<evidence type="ECO:0000256" key="9">
    <source>
        <dbReference type="PIRSR" id="PIRSR640198-2"/>
    </source>
</evidence>
<evidence type="ECO:0000259" key="12">
    <source>
        <dbReference type="PROSITE" id="PS51459"/>
    </source>
</evidence>
<dbReference type="EMBL" id="CP012670">
    <property type="protein sequence ID" value="AUX23143.1"/>
    <property type="molecule type" value="Genomic_DNA"/>
</dbReference>
<dbReference type="PANTHER" id="PTHR13504">
    <property type="entry name" value="FIDO DOMAIN-CONTAINING PROTEIN DDB_G0283145"/>
    <property type="match status" value="1"/>
</dbReference>
<dbReference type="AlphaFoldDB" id="A0A4P2Q2Q3"/>
<feature type="region of interest" description="Disordered" evidence="11">
    <location>
        <begin position="1"/>
        <end position="334"/>
    </location>
</feature>
<accession>A0A4P2Q2Q3</accession>
<evidence type="ECO:0000256" key="5">
    <source>
        <dbReference type="ARBA" id="ARBA00022803"/>
    </source>
</evidence>
<comment type="subcellular location">
    <subcellularLocation>
        <location evidence="1">Membrane</location>
        <topology evidence="1">Single-pass membrane protein</topology>
    </subcellularLocation>
</comment>
<evidence type="ECO:0000256" key="7">
    <source>
        <dbReference type="ARBA" id="ARBA00022989"/>
    </source>
</evidence>
<feature type="compositionally biased region" description="Basic residues" evidence="11">
    <location>
        <begin position="103"/>
        <end position="121"/>
    </location>
</feature>
<feature type="compositionally biased region" description="Basic residues" evidence="11">
    <location>
        <begin position="67"/>
        <end position="80"/>
    </location>
</feature>
<keyword evidence="5" id="KW-0802">TPR repeat</keyword>
<gene>
    <name evidence="13" type="ORF">SOCEGT47_036620</name>
</gene>
<dbReference type="InterPro" id="IPR040198">
    <property type="entry name" value="Fido_containing"/>
</dbReference>
<evidence type="ECO:0000256" key="2">
    <source>
        <dbReference type="ARBA" id="ARBA00022692"/>
    </source>
</evidence>
<keyword evidence="8" id="KW-0472">Membrane</keyword>
<feature type="compositionally biased region" description="Basic residues" evidence="11">
    <location>
        <begin position="219"/>
        <end position="244"/>
    </location>
</feature>
<name>A0A4P2Q2Q3_SORCE</name>
<feature type="compositionally biased region" description="Basic residues" evidence="11">
    <location>
        <begin position="128"/>
        <end position="143"/>
    </location>
</feature>
<feature type="compositionally biased region" description="Low complexity" evidence="11">
    <location>
        <begin position="19"/>
        <end position="32"/>
    </location>
</feature>
<feature type="compositionally biased region" description="Low complexity" evidence="11">
    <location>
        <begin position="93"/>
        <end position="102"/>
    </location>
</feature>
<feature type="compositionally biased region" description="Low complexity" evidence="11">
    <location>
        <begin position="54"/>
        <end position="66"/>
    </location>
</feature>
<dbReference type="Proteomes" id="UP000295781">
    <property type="component" value="Chromosome"/>
</dbReference>
<evidence type="ECO:0000256" key="10">
    <source>
        <dbReference type="PIRSR" id="PIRSR640198-3"/>
    </source>
</evidence>
<evidence type="ECO:0000313" key="14">
    <source>
        <dbReference type="Proteomes" id="UP000295781"/>
    </source>
</evidence>
<evidence type="ECO:0000256" key="11">
    <source>
        <dbReference type="SAM" id="MobiDB-lite"/>
    </source>
</evidence>
<keyword evidence="7" id="KW-1133">Transmembrane helix</keyword>
<keyword evidence="3" id="KW-0677">Repeat</keyword>
<keyword evidence="2" id="KW-0812">Transmembrane</keyword>
<reference evidence="13 14" key="1">
    <citation type="submission" date="2015-09" db="EMBL/GenBank/DDBJ databases">
        <title>Sorangium comparison.</title>
        <authorList>
            <person name="Zaburannyi N."/>
            <person name="Bunk B."/>
            <person name="Overmann J."/>
            <person name="Mueller R."/>
        </authorList>
    </citation>
    <scope>NUCLEOTIDE SEQUENCE [LARGE SCALE GENOMIC DNA]</scope>
    <source>
        <strain evidence="13 14">So ceGT47</strain>
    </source>
</reference>
<feature type="binding site" evidence="9">
    <location>
        <begin position="565"/>
        <end position="566"/>
    </location>
    <ligand>
        <name>ATP</name>
        <dbReference type="ChEBI" id="CHEBI:30616"/>
    </ligand>
</feature>
<feature type="compositionally biased region" description="Basic residues" evidence="11">
    <location>
        <begin position="33"/>
        <end position="53"/>
    </location>
</feature>
<feature type="compositionally biased region" description="Basic and acidic residues" evidence="11">
    <location>
        <begin position="266"/>
        <end position="313"/>
    </location>
</feature>
<dbReference type="GO" id="GO:0005524">
    <property type="term" value="F:ATP binding"/>
    <property type="evidence" value="ECO:0007669"/>
    <property type="project" value="UniProtKB-KW"/>
</dbReference>
<organism evidence="13 14">
    <name type="scientific">Sorangium cellulosum</name>
    <name type="common">Polyangium cellulosum</name>
    <dbReference type="NCBI Taxonomy" id="56"/>
    <lineage>
        <taxon>Bacteria</taxon>
        <taxon>Pseudomonadati</taxon>
        <taxon>Myxococcota</taxon>
        <taxon>Polyangia</taxon>
        <taxon>Polyangiales</taxon>
        <taxon>Polyangiaceae</taxon>
        <taxon>Sorangium</taxon>
    </lineage>
</organism>
<evidence type="ECO:0000256" key="3">
    <source>
        <dbReference type="ARBA" id="ARBA00022737"/>
    </source>
</evidence>
<evidence type="ECO:0000256" key="4">
    <source>
        <dbReference type="ARBA" id="ARBA00022741"/>
    </source>
</evidence>
<feature type="compositionally biased region" description="Basic residues" evidence="11">
    <location>
        <begin position="1"/>
        <end position="18"/>
    </location>
</feature>
<keyword evidence="6 9" id="KW-0067">ATP-binding</keyword>
<evidence type="ECO:0000256" key="1">
    <source>
        <dbReference type="ARBA" id="ARBA00004167"/>
    </source>
</evidence>
<dbReference type="PROSITE" id="PS51459">
    <property type="entry name" value="FIDO"/>
    <property type="match status" value="1"/>
</dbReference>
<proteinExistence type="predicted"/>
<dbReference type="Gene3D" id="1.10.3290.10">
    <property type="entry name" value="Fido-like domain"/>
    <property type="match status" value="1"/>
</dbReference>
<evidence type="ECO:0000256" key="8">
    <source>
        <dbReference type="ARBA" id="ARBA00023136"/>
    </source>
</evidence>
<dbReference type="OrthoDB" id="9813719at2"/>
<protein>
    <recommendedName>
        <fullName evidence="12">Fido domain-containing protein</fullName>
    </recommendedName>
</protein>
<sequence>MAAKKTRKTAKKDRKRATKASAASSRRAASTARTRKAKPAARPAARKPKRKAAASRPAARRTSAAKAAKRRKTTTKRTTARKAATPARRKTTRTPARTTTRASARKKPAAKKAKKTTRAAAKRASATKARKTAAARTKAKAKSTRSAAKLRTTKARAKSKVAKVKARAVKAKATKARATKAKATKARATKARATKARTTRARVAKPRAAKTRVAAGRARSTKATKTRLARGKAAKPKAVRRKVAARSERALAAPTVEPRKLRKKLRSEEQPKLKEKLKLRNGEQEAPLEAERPRRTSDKPQRASDRPVAEKKLVRPGAGKVKGAGASIERRRTPLRETPRVVTLPLPMLPPPRRATIEERSAIIEQRLNAQTEEFRRRYVDSLDMSWIYHDSALEGVVYTFEELRAALTGPAPLVADSSLQPTYDDIRRHKEAIAYVREQGENKRAPITVDCVKKLYLILHPEEGDLKTVKYRKDIPQHRLYFHEYAPPDKIAYKMRQIIDWLNDPETRKTRNGIRIAARAHYDLLRVYPFPNDSGKVARLFMNMLLLRSGLPPSIIHSTERQRYYEALKGSATTVLQMVQESVENALASVEKLLDEHETRKRAFVS</sequence>
<feature type="domain" description="Fido" evidence="12">
    <location>
        <begin position="448"/>
        <end position="597"/>
    </location>
</feature>
<keyword evidence="4 9" id="KW-0547">Nucleotide-binding</keyword>
<dbReference type="Pfam" id="PF02661">
    <property type="entry name" value="Fic"/>
    <property type="match status" value="1"/>
</dbReference>
<evidence type="ECO:0000313" key="13">
    <source>
        <dbReference type="EMBL" id="AUX23143.1"/>
    </source>
</evidence>
<feature type="compositionally biased region" description="Basic residues" evidence="11">
    <location>
        <begin position="151"/>
        <end position="210"/>
    </location>
</feature>
<dbReference type="GO" id="GO:0016020">
    <property type="term" value="C:membrane"/>
    <property type="evidence" value="ECO:0007669"/>
    <property type="project" value="UniProtKB-SubCell"/>
</dbReference>
<feature type="site" description="Important for autoinhibition of adenylyltransferase activity" evidence="10">
    <location>
        <position position="395"/>
    </location>
</feature>
<dbReference type="InterPro" id="IPR003812">
    <property type="entry name" value="Fido"/>
</dbReference>
<dbReference type="InterPro" id="IPR036597">
    <property type="entry name" value="Fido-like_dom_sf"/>
</dbReference>